<evidence type="ECO:0000313" key="2">
    <source>
        <dbReference type="Proteomes" id="UP001329430"/>
    </source>
</evidence>
<accession>A0AAN7VKR5</accession>
<organism evidence="1 2">
    <name type="scientific">Pyrocoelia pectoralis</name>
    <dbReference type="NCBI Taxonomy" id="417401"/>
    <lineage>
        <taxon>Eukaryota</taxon>
        <taxon>Metazoa</taxon>
        <taxon>Ecdysozoa</taxon>
        <taxon>Arthropoda</taxon>
        <taxon>Hexapoda</taxon>
        <taxon>Insecta</taxon>
        <taxon>Pterygota</taxon>
        <taxon>Neoptera</taxon>
        <taxon>Endopterygota</taxon>
        <taxon>Coleoptera</taxon>
        <taxon>Polyphaga</taxon>
        <taxon>Elateriformia</taxon>
        <taxon>Elateroidea</taxon>
        <taxon>Lampyridae</taxon>
        <taxon>Lampyrinae</taxon>
        <taxon>Pyrocoelia</taxon>
    </lineage>
</organism>
<evidence type="ECO:0008006" key="3">
    <source>
        <dbReference type="Google" id="ProtNLM"/>
    </source>
</evidence>
<dbReference type="GO" id="GO:0008081">
    <property type="term" value="F:phosphoric diester hydrolase activity"/>
    <property type="evidence" value="ECO:0007669"/>
    <property type="project" value="InterPro"/>
</dbReference>
<dbReference type="SUPFAM" id="SSF51695">
    <property type="entry name" value="PLC-like phosphodiesterases"/>
    <property type="match status" value="1"/>
</dbReference>
<proteinExistence type="predicted"/>
<name>A0AAN7VKR5_9COLE</name>
<protein>
    <recommendedName>
        <fullName evidence="3">Phosphatidylinositol-specific phospholipase C X domain-containing protein</fullName>
    </recommendedName>
</protein>
<dbReference type="EMBL" id="JAVRBK010000001">
    <property type="protein sequence ID" value="KAK5650412.1"/>
    <property type="molecule type" value="Genomic_DNA"/>
</dbReference>
<dbReference type="PROSITE" id="PS50007">
    <property type="entry name" value="PIPLC_X_DOMAIN"/>
    <property type="match status" value="1"/>
</dbReference>
<dbReference type="PANTHER" id="PTHR13593:SF103">
    <property type="entry name" value="RE10370P"/>
    <property type="match status" value="1"/>
</dbReference>
<dbReference type="Gene3D" id="3.20.20.190">
    <property type="entry name" value="Phosphatidylinositol (PI) phosphodiesterase"/>
    <property type="match status" value="1"/>
</dbReference>
<dbReference type="GO" id="GO:0006629">
    <property type="term" value="P:lipid metabolic process"/>
    <property type="evidence" value="ECO:0007669"/>
    <property type="project" value="InterPro"/>
</dbReference>
<gene>
    <name evidence="1" type="ORF">RI129_001441</name>
</gene>
<sequence length="424" mass="49576">MQLASFFFDCLKLTLIPSFTPTGKRCGTIFLTVNAVTNYLEYNWDFTTYCITVPDVLTIKYKSNEGPEKTLHRIFTYGKLEGYVLTNITFGHPRFPGNWNRNDTNPLLGSHCFPFWIQSEYRNEILDEDCLKIEPSWMANYGQLRIGSMMIPGTHDSGAWTSNYISLIEQFLLTQDYNLWGQLVSGIRYFDIRVGIYYSETTIEWINHGLFKCSKMREELQHLAQFLKLSPKEVVILHMNKFEHPPNFLNKEHSLILNLLQEILGEFILPRSYFYSTDGPKLEEIWQTGRNLIISYNNEDLVKEHDWLWYNINQKWGDTTNVDDLRNYLDKVKNDHVHPQSPFCALMAELTPNLDYIINNLDKGLRYMADEVNPNLNVWLTKFNWSDVVNIVATDFFLGNTAISVSIEANNRKLENMEKSKDIF</sequence>
<dbReference type="InterPro" id="IPR017946">
    <property type="entry name" value="PLC-like_Pdiesterase_TIM-brl"/>
</dbReference>
<dbReference type="InterPro" id="IPR051057">
    <property type="entry name" value="PI-PLC_domain"/>
</dbReference>
<dbReference type="Proteomes" id="UP001329430">
    <property type="component" value="Chromosome 1"/>
</dbReference>
<comment type="caution">
    <text evidence="1">The sequence shown here is derived from an EMBL/GenBank/DDBJ whole genome shotgun (WGS) entry which is preliminary data.</text>
</comment>
<reference evidence="1 2" key="1">
    <citation type="journal article" date="2024" name="Insects">
        <title>An Improved Chromosome-Level Genome Assembly of the Firefly Pyrocoelia pectoralis.</title>
        <authorList>
            <person name="Fu X."/>
            <person name="Meyer-Rochow V.B."/>
            <person name="Ballantyne L."/>
            <person name="Zhu X."/>
        </authorList>
    </citation>
    <scope>NUCLEOTIDE SEQUENCE [LARGE SCALE GENOMIC DNA]</scope>
    <source>
        <strain evidence="1">XCY_ONT2</strain>
    </source>
</reference>
<dbReference type="AlphaFoldDB" id="A0AAN7VKR5"/>
<dbReference type="PANTHER" id="PTHR13593">
    <property type="match status" value="1"/>
</dbReference>
<keyword evidence="2" id="KW-1185">Reference proteome</keyword>
<evidence type="ECO:0000313" key="1">
    <source>
        <dbReference type="EMBL" id="KAK5650412.1"/>
    </source>
</evidence>